<evidence type="ECO:0000313" key="2">
    <source>
        <dbReference type="Proteomes" id="UP001179952"/>
    </source>
</evidence>
<evidence type="ECO:0000313" key="1">
    <source>
        <dbReference type="EMBL" id="KAK1258712.1"/>
    </source>
</evidence>
<proteinExistence type="predicted"/>
<dbReference type="Proteomes" id="UP001179952">
    <property type="component" value="Unassembled WGS sequence"/>
</dbReference>
<sequence>MPICAEKTTVSGSPHPTEDKEVELLLPNKQLGDIEHLPQNYWHENDCDLGHDSDAVHDYQTALQHASDFGCSAVVHHDFQSLMCCHEPNRGQCARLQR</sequence>
<dbReference type="AlphaFoldDB" id="A0AAV9A3H6"/>
<protein>
    <submittedName>
        <fullName evidence="1">Uncharacterized protein</fullName>
    </submittedName>
</protein>
<comment type="caution">
    <text evidence="1">The sequence shown here is derived from an EMBL/GenBank/DDBJ whole genome shotgun (WGS) entry which is preliminary data.</text>
</comment>
<accession>A0AAV9A3H6</accession>
<dbReference type="EMBL" id="JAUJYN010000013">
    <property type="protein sequence ID" value="KAK1258712.1"/>
    <property type="molecule type" value="Genomic_DNA"/>
</dbReference>
<keyword evidence="2" id="KW-1185">Reference proteome</keyword>
<reference evidence="1" key="2">
    <citation type="submission" date="2023-06" db="EMBL/GenBank/DDBJ databases">
        <authorList>
            <person name="Ma L."/>
            <person name="Liu K.-W."/>
            <person name="Li Z."/>
            <person name="Hsiao Y.-Y."/>
            <person name="Qi Y."/>
            <person name="Fu T."/>
            <person name="Tang G."/>
            <person name="Zhang D."/>
            <person name="Sun W.-H."/>
            <person name="Liu D.-K."/>
            <person name="Li Y."/>
            <person name="Chen G.-Z."/>
            <person name="Liu X.-D."/>
            <person name="Liao X.-Y."/>
            <person name="Jiang Y.-T."/>
            <person name="Yu X."/>
            <person name="Hao Y."/>
            <person name="Huang J."/>
            <person name="Zhao X.-W."/>
            <person name="Ke S."/>
            <person name="Chen Y.-Y."/>
            <person name="Wu W.-L."/>
            <person name="Hsu J.-L."/>
            <person name="Lin Y.-F."/>
            <person name="Huang M.-D."/>
            <person name="Li C.-Y."/>
            <person name="Huang L."/>
            <person name="Wang Z.-W."/>
            <person name="Zhao X."/>
            <person name="Zhong W.-Y."/>
            <person name="Peng D.-H."/>
            <person name="Ahmad S."/>
            <person name="Lan S."/>
            <person name="Zhang J.-S."/>
            <person name="Tsai W.-C."/>
            <person name="Van De Peer Y."/>
            <person name="Liu Z.-J."/>
        </authorList>
    </citation>
    <scope>NUCLEOTIDE SEQUENCE</scope>
    <source>
        <strain evidence="1">SCP</strain>
        <tissue evidence="1">Leaves</tissue>
    </source>
</reference>
<gene>
    <name evidence="1" type="ORF">QJS04_geneDACA019288</name>
</gene>
<organism evidence="1 2">
    <name type="scientific">Acorus gramineus</name>
    <name type="common">Dwarf sweet flag</name>
    <dbReference type="NCBI Taxonomy" id="55184"/>
    <lineage>
        <taxon>Eukaryota</taxon>
        <taxon>Viridiplantae</taxon>
        <taxon>Streptophyta</taxon>
        <taxon>Embryophyta</taxon>
        <taxon>Tracheophyta</taxon>
        <taxon>Spermatophyta</taxon>
        <taxon>Magnoliopsida</taxon>
        <taxon>Liliopsida</taxon>
        <taxon>Acoraceae</taxon>
        <taxon>Acorus</taxon>
    </lineage>
</organism>
<name>A0AAV9A3H6_ACOGR</name>
<reference evidence="1" key="1">
    <citation type="journal article" date="2023" name="Nat. Commun.">
        <title>Diploid and tetraploid genomes of Acorus and the evolution of monocots.</title>
        <authorList>
            <person name="Ma L."/>
            <person name="Liu K.W."/>
            <person name="Li Z."/>
            <person name="Hsiao Y.Y."/>
            <person name="Qi Y."/>
            <person name="Fu T."/>
            <person name="Tang G.D."/>
            <person name="Zhang D."/>
            <person name="Sun W.H."/>
            <person name="Liu D.K."/>
            <person name="Li Y."/>
            <person name="Chen G.Z."/>
            <person name="Liu X.D."/>
            <person name="Liao X.Y."/>
            <person name="Jiang Y.T."/>
            <person name="Yu X."/>
            <person name="Hao Y."/>
            <person name="Huang J."/>
            <person name="Zhao X.W."/>
            <person name="Ke S."/>
            <person name="Chen Y.Y."/>
            <person name="Wu W.L."/>
            <person name="Hsu J.L."/>
            <person name="Lin Y.F."/>
            <person name="Huang M.D."/>
            <person name="Li C.Y."/>
            <person name="Huang L."/>
            <person name="Wang Z.W."/>
            <person name="Zhao X."/>
            <person name="Zhong W.Y."/>
            <person name="Peng D.H."/>
            <person name="Ahmad S."/>
            <person name="Lan S."/>
            <person name="Zhang J.S."/>
            <person name="Tsai W.C."/>
            <person name="Van de Peer Y."/>
            <person name="Liu Z.J."/>
        </authorList>
    </citation>
    <scope>NUCLEOTIDE SEQUENCE</scope>
    <source>
        <strain evidence="1">SCP</strain>
    </source>
</reference>